<organism evidence="2 3">
    <name type="scientific">Stylosanthes scabra</name>
    <dbReference type="NCBI Taxonomy" id="79078"/>
    <lineage>
        <taxon>Eukaryota</taxon>
        <taxon>Viridiplantae</taxon>
        <taxon>Streptophyta</taxon>
        <taxon>Embryophyta</taxon>
        <taxon>Tracheophyta</taxon>
        <taxon>Spermatophyta</taxon>
        <taxon>Magnoliopsida</taxon>
        <taxon>eudicotyledons</taxon>
        <taxon>Gunneridae</taxon>
        <taxon>Pentapetalae</taxon>
        <taxon>rosids</taxon>
        <taxon>fabids</taxon>
        <taxon>Fabales</taxon>
        <taxon>Fabaceae</taxon>
        <taxon>Papilionoideae</taxon>
        <taxon>50 kb inversion clade</taxon>
        <taxon>dalbergioids sensu lato</taxon>
        <taxon>Dalbergieae</taxon>
        <taxon>Pterocarpus clade</taxon>
        <taxon>Stylosanthes</taxon>
    </lineage>
</organism>
<evidence type="ECO:0000313" key="3">
    <source>
        <dbReference type="Proteomes" id="UP001341840"/>
    </source>
</evidence>
<feature type="region of interest" description="Disordered" evidence="1">
    <location>
        <begin position="166"/>
        <end position="203"/>
    </location>
</feature>
<evidence type="ECO:0000313" key="2">
    <source>
        <dbReference type="EMBL" id="MED6222640.1"/>
    </source>
</evidence>
<accession>A0ABU6ZL19</accession>
<protein>
    <submittedName>
        <fullName evidence="2">Uncharacterized protein</fullName>
    </submittedName>
</protein>
<reference evidence="2 3" key="1">
    <citation type="journal article" date="2023" name="Plants (Basel)">
        <title>Bridging the Gap: Combining Genomics and Transcriptomics Approaches to Understand Stylosanthes scabra, an Orphan Legume from the Brazilian Caatinga.</title>
        <authorList>
            <person name="Ferreira-Neto J.R.C."/>
            <person name="da Silva M.D."/>
            <person name="Binneck E."/>
            <person name="de Melo N.F."/>
            <person name="da Silva R.H."/>
            <person name="de Melo A.L.T.M."/>
            <person name="Pandolfi V."/>
            <person name="Bustamante F.O."/>
            <person name="Brasileiro-Vidal A.C."/>
            <person name="Benko-Iseppon A.M."/>
        </authorList>
    </citation>
    <scope>NUCLEOTIDE SEQUENCE [LARGE SCALE GENOMIC DNA]</scope>
    <source>
        <tissue evidence="2">Leaves</tissue>
    </source>
</reference>
<dbReference type="Proteomes" id="UP001341840">
    <property type="component" value="Unassembled WGS sequence"/>
</dbReference>
<dbReference type="EMBL" id="JASCZI010272533">
    <property type="protein sequence ID" value="MED6222640.1"/>
    <property type="molecule type" value="Genomic_DNA"/>
</dbReference>
<keyword evidence="3" id="KW-1185">Reference proteome</keyword>
<sequence>MITPPSPPSTHNHHEPPSLYILIINRSSSHPSSIFYPRPIEKPPNISAVLPLFLSLIRKPNFCPLPFSALSPATFVHRGTPTSPPPSSSLCSLKRATTYEEQRHHQNSQLGASSAQNCFASVSFNKLSSLTGGLQRHLPRVLPPQQLVPLLGTLANHCSAHVFGKYPRRTPAKSTDTAFRGSKSKQQLRQEHKVRKVEDVLES</sequence>
<evidence type="ECO:0000256" key="1">
    <source>
        <dbReference type="SAM" id="MobiDB-lite"/>
    </source>
</evidence>
<name>A0ABU6ZL19_9FABA</name>
<comment type="caution">
    <text evidence="2">The sequence shown here is derived from an EMBL/GenBank/DDBJ whole genome shotgun (WGS) entry which is preliminary data.</text>
</comment>
<gene>
    <name evidence="2" type="ORF">PIB30_066253</name>
</gene>
<proteinExistence type="predicted"/>
<feature type="compositionally biased region" description="Basic and acidic residues" evidence="1">
    <location>
        <begin position="188"/>
        <end position="203"/>
    </location>
</feature>